<dbReference type="RefSeq" id="WP_208844943.1">
    <property type="nucleotide sequence ID" value="NZ_CP072135.1"/>
</dbReference>
<evidence type="ECO:0000313" key="2">
    <source>
        <dbReference type="EMBL" id="QTH73324.1"/>
    </source>
</evidence>
<feature type="signal peptide" evidence="1">
    <location>
        <begin position="1"/>
        <end position="39"/>
    </location>
</feature>
<name>A0A975DKQ6_9GAMM</name>
<geneLocation type="plasmid" evidence="2 3">
    <name>unnamed5</name>
</geneLocation>
<sequence>MISGMLENIRLTTFLRYRVKGGKAAAFSVLFFASTLSFATQQANPDALRYQLSRAEYFLYKAPKTAIEHIDAIANLSEMEPDLQFQANLLKAQAYLLLFKQDEAAEYLDKVFSLEIAPAFRERIFSVLYTASTWLRRTNHHETTTKGYTCALKHASDSSQKLKALNGLANTARERNNLVVANSLYLEAKELAERLEDSNALASINNNLGVVASDRGNRGDAQNFFKDAYMLFQLVPNKSGELNSGLNLLVTMLVNKDEAMYARIHSNVRALVNEFQSTSRVAYLNWVEYGHARLQGKKLTANEKAFLAEEFKHLDDVGLQRMIKMYLADDLGVNVAVSEVNPKMEKIDHAWVEALVACNW</sequence>
<proteinExistence type="predicted"/>
<dbReference type="KEGG" id="pxi:J5O05_21390"/>
<dbReference type="AlphaFoldDB" id="A0A975DKQ6"/>
<reference evidence="2" key="1">
    <citation type="submission" date="2021-03" db="EMBL/GenBank/DDBJ databases">
        <title>Complete Genome of Pseudoalteromonas xiamenensis STKMTI.2, a new potential marine bacterium producing anti-Vibrio compounds.</title>
        <authorList>
            <person name="Handayani D.P."/>
            <person name="Isnansetyo A."/>
            <person name="Istiqomah I."/>
            <person name="Jumina J."/>
        </authorList>
    </citation>
    <scope>NUCLEOTIDE SEQUENCE</scope>
    <source>
        <strain evidence="2">STKMTI.2</strain>
        <plasmid evidence="2">unnamed5</plasmid>
    </source>
</reference>
<keyword evidence="3" id="KW-1185">Reference proteome</keyword>
<dbReference type="InterPro" id="IPR011990">
    <property type="entry name" value="TPR-like_helical_dom_sf"/>
</dbReference>
<protein>
    <submittedName>
        <fullName evidence="2">Tetratricopeptide repeat protein</fullName>
    </submittedName>
</protein>
<dbReference type="EMBL" id="CP072135">
    <property type="protein sequence ID" value="QTH73324.1"/>
    <property type="molecule type" value="Genomic_DNA"/>
</dbReference>
<dbReference type="Gene3D" id="1.25.40.10">
    <property type="entry name" value="Tetratricopeptide repeat domain"/>
    <property type="match status" value="1"/>
</dbReference>
<dbReference type="Proteomes" id="UP000664904">
    <property type="component" value="Plasmid unnamed5"/>
</dbReference>
<organism evidence="2 3">
    <name type="scientific">Pseudoalteromonas xiamenensis</name>
    <dbReference type="NCBI Taxonomy" id="882626"/>
    <lineage>
        <taxon>Bacteria</taxon>
        <taxon>Pseudomonadati</taxon>
        <taxon>Pseudomonadota</taxon>
        <taxon>Gammaproteobacteria</taxon>
        <taxon>Alteromonadales</taxon>
        <taxon>Pseudoalteromonadaceae</taxon>
        <taxon>Pseudoalteromonas</taxon>
    </lineage>
</organism>
<dbReference type="SUPFAM" id="SSF48452">
    <property type="entry name" value="TPR-like"/>
    <property type="match status" value="1"/>
</dbReference>
<evidence type="ECO:0000256" key="1">
    <source>
        <dbReference type="SAM" id="SignalP"/>
    </source>
</evidence>
<accession>A0A975DKQ6</accession>
<keyword evidence="2" id="KW-0614">Plasmid</keyword>
<feature type="chain" id="PRO_5037861723" evidence="1">
    <location>
        <begin position="40"/>
        <end position="360"/>
    </location>
</feature>
<gene>
    <name evidence="2" type="ORF">J5O05_21390</name>
</gene>
<evidence type="ECO:0000313" key="3">
    <source>
        <dbReference type="Proteomes" id="UP000664904"/>
    </source>
</evidence>
<keyword evidence="1" id="KW-0732">Signal</keyword>